<dbReference type="AlphaFoldDB" id="A0A8J5LWU5"/>
<reference evidence="1" key="1">
    <citation type="submission" date="2021-01" db="EMBL/GenBank/DDBJ databases">
        <title>Phytophthora aleatoria, a newly-described species from Pinus radiata is distinct from Phytophthora cactorum isolates based on comparative genomics.</title>
        <authorList>
            <person name="Mcdougal R."/>
            <person name="Panda P."/>
            <person name="Williams N."/>
            <person name="Studholme D.J."/>
        </authorList>
    </citation>
    <scope>NUCLEOTIDE SEQUENCE</scope>
    <source>
        <strain evidence="1">NZFS 4037</strain>
    </source>
</reference>
<name>A0A8J5LWU5_9STRA</name>
<sequence>MQPLGSLTCPLLVASPEVKARREDAGEVEDVAEATSDSTLDLAEVTSGVGKLRASLIMLLREGLV</sequence>
<comment type="caution">
    <text evidence="1">The sequence shown here is derived from an EMBL/GenBank/DDBJ whole genome shotgun (WGS) entry which is preliminary data.</text>
</comment>
<dbReference type="Proteomes" id="UP000709295">
    <property type="component" value="Unassembled WGS sequence"/>
</dbReference>
<gene>
    <name evidence="1" type="ORF">JG688_00015451</name>
</gene>
<evidence type="ECO:0000313" key="1">
    <source>
        <dbReference type="EMBL" id="KAG6947634.1"/>
    </source>
</evidence>
<dbReference type="EMBL" id="JAENGY010001679">
    <property type="protein sequence ID" value="KAG6947634.1"/>
    <property type="molecule type" value="Genomic_DNA"/>
</dbReference>
<accession>A0A8J5LWU5</accession>
<evidence type="ECO:0000313" key="2">
    <source>
        <dbReference type="Proteomes" id="UP000709295"/>
    </source>
</evidence>
<feature type="non-terminal residue" evidence="1">
    <location>
        <position position="1"/>
    </location>
</feature>
<keyword evidence="2" id="KW-1185">Reference proteome</keyword>
<protein>
    <submittedName>
        <fullName evidence="1">Uncharacterized protein</fullName>
    </submittedName>
</protein>
<proteinExistence type="predicted"/>
<organism evidence="1 2">
    <name type="scientific">Phytophthora aleatoria</name>
    <dbReference type="NCBI Taxonomy" id="2496075"/>
    <lineage>
        <taxon>Eukaryota</taxon>
        <taxon>Sar</taxon>
        <taxon>Stramenopiles</taxon>
        <taxon>Oomycota</taxon>
        <taxon>Peronosporomycetes</taxon>
        <taxon>Peronosporales</taxon>
        <taxon>Peronosporaceae</taxon>
        <taxon>Phytophthora</taxon>
    </lineage>
</organism>